<dbReference type="Proteomes" id="UP000228621">
    <property type="component" value="Unassembled WGS sequence"/>
</dbReference>
<reference evidence="3" key="1">
    <citation type="journal article" date="2019" name="Genome Announc.">
        <title>Draft Genome Sequence of Pseudoalteromonas piscicida Strain 36Y ROTHPW, an Hypersaline Seawater Isolate from the South Coast of Sonora, Mexico.</title>
        <authorList>
            <person name="Sanchez-Diaz R."/>
            <person name="Molina-Garza Z.J."/>
            <person name="Cruz-Suarez L.E."/>
            <person name="Selvin J."/>
            <person name="Kiran G.S."/>
            <person name="Ibarra-Gamez J.C."/>
            <person name="Gomez-Gil B."/>
            <person name="Galaviz-Silva L."/>
        </authorList>
    </citation>
    <scope>NUCLEOTIDE SEQUENCE [LARGE SCALE GENOMIC DNA]</scope>
    <source>
        <strain evidence="3">36Y_RITHPW</strain>
    </source>
</reference>
<dbReference type="AlphaFoldDB" id="A0A2A5JJG4"/>
<keyword evidence="1" id="KW-0812">Transmembrane</keyword>
<feature type="non-terminal residue" evidence="2">
    <location>
        <position position="1"/>
    </location>
</feature>
<dbReference type="EMBL" id="NKHF01000134">
    <property type="protein sequence ID" value="PCK29588.1"/>
    <property type="molecule type" value="Genomic_DNA"/>
</dbReference>
<gene>
    <name evidence="2" type="ORF">CEX98_22015</name>
</gene>
<feature type="transmembrane region" description="Helical" evidence="1">
    <location>
        <begin position="12"/>
        <end position="30"/>
    </location>
</feature>
<proteinExistence type="predicted"/>
<evidence type="ECO:0000313" key="3">
    <source>
        <dbReference type="Proteomes" id="UP000228621"/>
    </source>
</evidence>
<keyword evidence="1" id="KW-0472">Membrane</keyword>
<evidence type="ECO:0000313" key="2">
    <source>
        <dbReference type="EMBL" id="PCK29588.1"/>
    </source>
</evidence>
<keyword evidence="3" id="KW-1185">Reference proteome</keyword>
<evidence type="ECO:0000256" key="1">
    <source>
        <dbReference type="SAM" id="Phobius"/>
    </source>
</evidence>
<protein>
    <submittedName>
        <fullName evidence="2">Uncharacterized protein</fullName>
    </submittedName>
</protein>
<sequence>YQTLKEFIFSKLVHILAGPVLGLLAFYMSYKFDPLNFGQNPMSAVPAGVISIVIIIIAQSLSSSLELKKTSKYSDNIYEAIKGYLHVTKVGTPERAIEYINSRLSSLREVKNTNLNIEQSIERANERFYESDCYSKTINLIPLFCLKGLIWKDIGDRYSENKMKQTYLKSIEQKNNKFSNYKFRKIDHREPQMNFCILEYSDGEKEVLFNWDYRGVGVDPVVLISKDKLIVEMFCIHFEHLWNAGNFDHDMIATK</sequence>
<keyword evidence="1" id="KW-1133">Transmembrane helix</keyword>
<name>A0A2A5JJG4_PSEO7</name>
<accession>A0A2A5JJG4</accession>
<organism evidence="2 3">
    <name type="scientific">Pseudoalteromonas piscicida</name>
    <dbReference type="NCBI Taxonomy" id="43662"/>
    <lineage>
        <taxon>Bacteria</taxon>
        <taxon>Pseudomonadati</taxon>
        <taxon>Pseudomonadota</taxon>
        <taxon>Gammaproteobacteria</taxon>
        <taxon>Alteromonadales</taxon>
        <taxon>Pseudoalteromonadaceae</taxon>
        <taxon>Pseudoalteromonas</taxon>
    </lineage>
</organism>
<dbReference type="RefSeq" id="WP_172439836.1">
    <property type="nucleotide sequence ID" value="NZ_NKHF01000134.1"/>
</dbReference>
<feature type="transmembrane region" description="Helical" evidence="1">
    <location>
        <begin position="42"/>
        <end position="62"/>
    </location>
</feature>
<comment type="caution">
    <text evidence="2">The sequence shown here is derived from an EMBL/GenBank/DDBJ whole genome shotgun (WGS) entry which is preliminary data.</text>
</comment>